<proteinExistence type="predicted"/>
<protein>
    <submittedName>
        <fullName evidence="2">Uncharacterized protein</fullName>
    </submittedName>
</protein>
<keyword evidence="3" id="KW-1185">Reference proteome</keyword>
<dbReference type="Proteomes" id="UP000284706">
    <property type="component" value="Unassembled WGS sequence"/>
</dbReference>
<evidence type="ECO:0000256" key="1">
    <source>
        <dbReference type="SAM" id="MobiDB-lite"/>
    </source>
</evidence>
<gene>
    <name evidence="2" type="ORF">CVT26_002413</name>
</gene>
<sequence length="112" mass="12830">MPVGPRRALVLLHALAYYIQPPTDLLRLALKQAHILRLKKKFIYLPDTDYALQKLIFHYDVVALTAQFVHNIYRVWSGRGCPANEEEDEEGENDSDIEDGEMDANESDSDDI</sequence>
<dbReference type="InParanoid" id="A0A409Y3E9"/>
<feature type="compositionally biased region" description="Acidic residues" evidence="1">
    <location>
        <begin position="84"/>
        <end position="112"/>
    </location>
</feature>
<dbReference type="AlphaFoldDB" id="A0A409Y3E9"/>
<dbReference type="EMBL" id="NHYE01001227">
    <property type="protein sequence ID" value="PPQ97537.1"/>
    <property type="molecule type" value="Genomic_DNA"/>
</dbReference>
<reference evidence="2 3" key="1">
    <citation type="journal article" date="2018" name="Evol. Lett.">
        <title>Horizontal gene cluster transfer increased hallucinogenic mushroom diversity.</title>
        <authorList>
            <person name="Reynolds H.T."/>
            <person name="Vijayakumar V."/>
            <person name="Gluck-Thaler E."/>
            <person name="Korotkin H.B."/>
            <person name="Matheny P.B."/>
            <person name="Slot J.C."/>
        </authorList>
    </citation>
    <scope>NUCLEOTIDE SEQUENCE [LARGE SCALE GENOMIC DNA]</scope>
    <source>
        <strain evidence="2 3">SRW20</strain>
    </source>
</reference>
<name>A0A409Y3E9_9AGAR</name>
<evidence type="ECO:0000313" key="3">
    <source>
        <dbReference type="Proteomes" id="UP000284706"/>
    </source>
</evidence>
<accession>A0A409Y3E9</accession>
<organism evidence="2 3">
    <name type="scientific">Gymnopilus dilepis</name>
    <dbReference type="NCBI Taxonomy" id="231916"/>
    <lineage>
        <taxon>Eukaryota</taxon>
        <taxon>Fungi</taxon>
        <taxon>Dikarya</taxon>
        <taxon>Basidiomycota</taxon>
        <taxon>Agaricomycotina</taxon>
        <taxon>Agaricomycetes</taxon>
        <taxon>Agaricomycetidae</taxon>
        <taxon>Agaricales</taxon>
        <taxon>Agaricineae</taxon>
        <taxon>Hymenogastraceae</taxon>
        <taxon>Gymnopilus</taxon>
    </lineage>
</organism>
<comment type="caution">
    <text evidence="2">The sequence shown here is derived from an EMBL/GenBank/DDBJ whole genome shotgun (WGS) entry which is preliminary data.</text>
</comment>
<dbReference type="OrthoDB" id="3240817at2759"/>
<evidence type="ECO:0000313" key="2">
    <source>
        <dbReference type="EMBL" id="PPQ97537.1"/>
    </source>
</evidence>
<feature type="region of interest" description="Disordered" evidence="1">
    <location>
        <begin position="81"/>
        <end position="112"/>
    </location>
</feature>